<evidence type="ECO:0000256" key="3">
    <source>
        <dbReference type="ARBA" id="ARBA00022729"/>
    </source>
</evidence>
<dbReference type="InterPro" id="IPR021971">
    <property type="entry name" value="Salp15"/>
</dbReference>
<keyword evidence="2" id="KW-0964">Secreted</keyword>
<comment type="subcellular location">
    <subcellularLocation>
        <location evidence="1">Secreted</location>
    </subcellularLocation>
</comment>
<evidence type="ECO:0000256" key="2">
    <source>
        <dbReference type="ARBA" id="ARBA00022525"/>
    </source>
</evidence>
<evidence type="ECO:0000313" key="7">
    <source>
        <dbReference type="EMBL" id="JAA65943.1"/>
    </source>
</evidence>
<evidence type="ECO:0000256" key="4">
    <source>
        <dbReference type="ARBA" id="ARBA00023180"/>
    </source>
</evidence>
<evidence type="ECO:0000256" key="5">
    <source>
        <dbReference type="ARBA" id="ARBA00034321"/>
    </source>
</evidence>
<feature type="chain" id="PRO_5005515776" evidence="6">
    <location>
        <begin position="23"/>
        <end position="115"/>
    </location>
</feature>
<dbReference type="AlphaFoldDB" id="A0A0K8R4X5"/>
<organism evidence="7">
    <name type="scientific">Ixodes ricinus</name>
    <name type="common">Common tick</name>
    <name type="synonym">Acarus ricinus</name>
    <dbReference type="NCBI Taxonomy" id="34613"/>
    <lineage>
        <taxon>Eukaryota</taxon>
        <taxon>Metazoa</taxon>
        <taxon>Ecdysozoa</taxon>
        <taxon>Arthropoda</taxon>
        <taxon>Chelicerata</taxon>
        <taxon>Arachnida</taxon>
        <taxon>Acari</taxon>
        <taxon>Parasitiformes</taxon>
        <taxon>Ixodida</taxon>
        <taxon>Ixodoidea</taxon>
        <taxon>Ixodidae</taxon>
        <taxon>Ixodinae</taxon>
        <taxon>Ixodes</taxon>
    </lineage>
</organism>
<dbReference type="Pfam" id="PF12115">
    <property type="entry name" value="Salp15"/>
    <property type="match status" value="1"/>
</dbReference>
<dbReference type="EMBL" id="GADI01007865">
    <property type="protein sequence ID" value="JAA65943.1"/>
    <property type="molecule type" value="mRNA"/>
</dbReference>
<accession>A0A0K8R4X5</accession>
<evidence type="ECO:0000256" key="1">
    <source>
        <dbReference type="ARBA" id="ARBA00004613"/>
    </source>
</evidence>
<keyword evidence="3 6" id="KW-0732">Signal</keyword>
<name>A0A0K8R4X5_IXORI</name>
<keyword evidence="4" id="KW-0325">Glycoprotein</keyword>
<reference evidence="7" key="1">
    <citation type="submission" date="2012-12" db="EMBL/GenBank/DDBJ databases">
        <title>Identification and characterization of a phenylalanine ammonia-lyase gene family in Isatis indigotica Fort.</title>
        <authorList>
            <person name="Liu Q."/>
            <person name="Chen J."/>
            <person name="Zhou X."/>
            <person name="Di P."/>
            <person name="Xiao Y."/>
            <person name="Xuan H."/>
            <person name="Zhang L."/>
            <person name="Chen W."/>
        </authorList>
    </citation>
    <scope>NUCLEOTIDE SEQUENCE</scope>
    <source>
        <tissue evidence="7">Salivary gland</tissue>
    </source>
</reference>
<sequence length="115" mass="12134">MIRMMLLPLSVVLLASSGHLHAAQSVRLNTNQDACSTGLGSYVSGICLSRNATLLSLSGCTFTCEGYNALNQKTYITIKLVDGLPCGSCQECCGGICKPVTFNLKNPLSLKSCAE</sequence>
<proteinExistence type="evidence at transcript level"/>
<protein>
    <submittedName>
        <fullName evidence="7">Putative ixostatin</fullName>
    </submittedName>
</protein>
<dbReference type="GO" id="GO:0005576">
    <property type="term" value="C:extracellular region"/>
    <property type="evidence" value="ECO:0007669"/>
    <property type="project" value="UniProtKB-SubCell"/>
</dbReference>
<comment type="similarity">
    <text evidence="5">Belongs to the salp15 family.</text>
</comment>
<evidence type="ECO:0000256" key="6">
    <source>
        <dbReference type="SAM" id="SignalP"/>
    </source>
</evidence>
<feature type="signal peptide" evidence="6">
    <location>
        <begin position="1"/>
        <end position="22"/>
    </location>
</feature>